<sequence length="104" mass="10472">MDGENGKARKLVSLFVAAALIAAPGCGSSRTVSARDCWDRNNDGYCDDDGSSVGGGSYHYVNGSRVYTRSGVSDSSHESSYKSSSGISTGSKGGIGSSSGSSSS</sequence>
<gene>
    <name evidence="2" type="ORF">ACFFNY_22305</name>
</gene>
<evidence type="ECO:0000313" key="2">
    <source>
        <dbReference type="EMBL" id="MFB9754312.1"/>
    </source>
</evidence>
<feature type="compositionally biased region" description="Low complexity" evidence="1">
    <location>
        <begin position="81"/>
        <end position="90"/>
    </location>
</feature>
<keyword evidence="3" id="KW-1185">Reference proteome</keyword>
<reference evidence="2 3" key="1">
    <citation type="submission" date="2024-09" db="EMBL/GenBank/DDBJ databases">
        <authorList>
            <person name="Sun Q."/>
            <person name="Mori K."/>
        </authorList>
    </citation>
    <scope>NUCLEOTIDE SEQUENCE [LARGE SCALE GENOMIC DNA]</scope>
    <source>
        <strain evidence="2 3">JCM 12520</strain>
    </source>
</reference>
<dbReference type="RefSeq" id="WP_344913801.1">
    <property type="nucleotide sequence ID" value="NZ_BAAAYO010000013.1"/>
</dbReference>
<comment type="caution">
    <text evidence="2">The sequence shown here is derived from an EMBL/GenBank/DDBJ whole genome shotgun (WGS) entry which is preliminary data.</text>
</comment>
<evidence type="ECO:0000313" key="3">
    <source>
        <dbReference type="Proteomes" id="UP001589619"/>
    </source>
</evidence>
<evidence type="ECO:0008006" key="4">
    <source>
        <dbReference type="Google" id="ProtNLM"/>
    </source>
</evidence>
<feature type="region of interest" description="Disordered" evidence="1">
    <location>
        <begin position="69"/>
        <end position="104"/>
    </location>
</feature>
<evidence type="ECO:0000256" key="1">
    <source>
        <dbReference type="SAM" id="MobiDB-lite"/>
    </source>
</evidence>
<name>A0ABV5W1M1_9BACL</name>
<dbReference type="Proteomes" id="UP001589619">
    <property type="component" value="Unassembled WGS sequence"/>
</dbReference>
<organism evidence="2 3">
    <name type="scientific">Paenibacillus hodogayensis</name>
    <dbReference type="NCBI Taxonomy" id="279208"/>
    <lineage>
        <taxon>Bacteria</taxon>
        <taxon>Bacillati</taxon>
        <taxon>Bacillota</taxon>
        <taxon>Bacilli</taxon>
        <taxon>Bacillales</taxon>
        <taxon>Paenibacillaceae</taxon>
        <taxon>Paenibacillus</taxon>
    </lineage>
</organism>
<proteinExistence type="predicted"/>
<dbReference type="EMBL" id="JBHMAG010000014">
    <property type="protein sequence ID" value="MFB9754312.1"/>
    <property type="molecule type" value="Genomic_DNA"/>
</dbReference>
<accession>A0ABV5W1M1</accession>
<protein>
    <recommendedName>
        <fullName evidence="4">Lipoprotein</fullName>
    </recommendedName>
</protein>